<accession>A0A1X2I9G1</accession>
<feature type="coiled-coil region" evidence="2">
    <location>
        <begin position="33"/>
        <end position="138"/>
    </location>
</feature>
<dbReference type="STRING" id="90262.A0A1X2I9G1"/>
<dbReference type="Gene3D" id="6.10.140.910">
    <property type="match status" value="1"/>
</dbReference>
<dbReference type="GO" id="GO:0070319">
    <property type="term" value="C:Golgi to plasma membrane transport vesicle"/>
    <property type="evidence" value="ECO:0007669"/>
    <property type="project" value="TreeGrafter"/>
</dbReference>
<dbReference type="InterPro" id="IPR040351">
    <property type="entry name" value="RAB3IL/RAB3IP/Sec2"/>
</dbReference>
<dbReference type="GO" id="GO:0005085">
    <property type="term" value="F:guanyl-nucleotide exchange factor activity"/>
    <property type="evidence" value="ECO:0007669"/>
    <property type="project" value="InterPro"/>
</dbReference>
<dbReference type="PANTHER" id="PTHR14430">
    <property type="entry name" value="RABIN3-RELATED"/>
    <property type="match status" value="1"/>
</dbReference>
<comment type="caution">
    <text evidence="5">The sequence shown here is derived from an EMBL/GenBank/DDBJ whole genome shotgun (WGS) entry which is preliminary data.</text>
</comment>
<dbReference type="AlphaFoldDB" id="A0A1X2I9G1"/>
<dbReference type="SUPFAM" id="SSF144284">
    <property type="entry name" value="Sec2 N-terminal region"/>
    <property type="match status" value="1"/>
</dbReference>
<evidence type="ECO:0000313" key="5">
    <source>
        <dbReference type="EMBL" id="ORZ12276.1"/>
    </source>
</evidence>
<feature type="region of interest" description="Disordered" evidence="3">
    <location>
        <begin position="448"/>
        <end position="471"/>
    </location>
</feature>
<organism evidence="5 6">
    <name type="scientific">Absidia repens</name>
    <dbReference type="NCBI Taxonomy" id="90262"/>
    <lineage>
        <taxon>Eukaryota</taxon>
        <taxon>Fungi</taxon>
        <taxon>Fungi incertae sedis</taxon>
        <taxon>Mucoromycota</taxon>
        <taxon>Mucoromycotina</taxon>
        <taxon>Mucoromycetes</taxon>
        <taxon>Mucorales</taxon>
        <taxon>Cunninghamellaceae</taxon>
        <taxon>Absidia</taxon>
    </lineage>
</organism>
<feature type="compositionally biased region" description="Polar residues" evidence="3">
    <location>
        <begin position="522"/>
        <end position="544"/>
    </location>
</feature>
<reference evidence="5 6" key="1">
    <citation type="submission" date="2016-07" db="EMBL/GenBank/DDBJ databases">
        <title>Pervasive Adenine N6-methylation of Active Genes in Fungi.</title>
        <authorList>
            <consortium name="DOE Joint Genome Institute"/>
            <person name="Mondo S.J."/>
            <person name="Dannebaum R.O."/>
            <person name="Kuo R.C."/>
            <person name="Labutti K."/>
            <person name="Haridas S."/>
            <person name="Kuo A."/>
            <person name="Salamov A."/>
            <person name="Ahrendt S.R."/>
            <person name="Lipzen A."/>
            <person name="Sullivan W."/>
            <person name="Andreopoulos W.B."/>
            <person name="Clum A."/>
            <person name="Lindquist E."/>
            <person name="Daum C."/>
            <person name="Ramamoorthy G.K."/>
            <person name="Gryganskyi A."/>
            <person name="Culley D."/>
            <person name="Magnuson J.K."/>
            <person name="James T.Y."/>
            <person name="O'Malley M.A."/>
            <person name="Stajich J.E."/>
            <person name="Spatafora J.W."/>
            <person name="Visel A."/>
            <person name="Grigoriev I.V."/>
        </authorList>
    </citation>
    <scope>NUCLEOTIDE SEQUENCE [LARGE SCALE GENOMIC DNA]</scope>
    <source>
        <strain evidence="5 6">NRRL 1336</strain>
    </source>
</reference>
<protein>
    <recommendedName>
        <fullName evidence="4">GDP/GTP exchange factor Sec2 N-terminal domain-containing protein</fullName>
    </recommendedName>
</protein>
<sequence>MTSTISPNHSTCRQCQERRYHTLPTIQKDNNSMLLLRSELGQLRDQLNKKNRQLDQQQLDMEQLNNKYVGALDQVSTIQHEKDLAERELEDLTCRLFEQANMMVANEKREVYRLRTELDRKHRQLEVEQRKYKQLLRDQQDISVSSSTSTSSTTTAVSISSSNDLNSSFHGDAKLPTTFLSSLSSSYQHASSFYSPRGCTTPRDDTMIMDMVYDQQHIQLFQQFIQTLGSKSSLTQHKQHPFMKQCLVGDIEPCLNFGSNNRLQSIKKMIDSMMQQPCLLEEVRSPTSPTTIAATTCIESDTPLISSFPSSSTSSPSSLTTTAATGTSTSLIGNTVSSTASSIGLRWSRFVSPGVSLVDCAGCGNTLNMQHYHRFRLNDGGGASENDWLHLDTPCRDRLKAVCTFFRFMRQQAYSASSPPTTTTTNTTTTTTTITTMTATAPMITTTRPTEEENNINDQHHQQMDEQDDDVLGLGSSKQSDRHLALYMEMTQLRLAMFYARLGIKPSCCWTDDDTTSVSSTQGPMTPVSSVSRQTSSNGVPDEV</sequence>
<dbReference type="Proteomes" id="UP000193560">
    <property type="component" value="Unassembled WGS sequence"/>
</dbReference>
<feature type="domain" description="GDP/GTP exchange factor Sec2 N-terminal" evidence="4">
    <location>
        <begin position="28"/>
        <end position="139"/>
    </location>
</feature>
<evidence type="ECO:0000256" key="2">
    <source>
        <dbReference type="SAM" id="Coils"/>
    </source>
</evidence>
<dbReference type="GO" id="GO:0051286">
    <property type="term" value="C:cell tip"/>
    <property type="evidence" value="ECO:0007669"/>
    <property type="project" value="TreeGrafter"/>
</dbReference>
<dbReference type="GO" id="GO:0006887">
    <property type="term" value="P:exocytosis"/>
    <property type="evidence" value="ECO:0007669"/>
    <property type="project" value="TreeGrafter"/>
</dbReference>
<dbReference type="EMBL" id="MCGE01000019">
    <property type="protein sequence ID" value="ORZ12276.1"/>
    <property type="molecule type" value="Genomic_DNA"/>
</dbReference>
<evidence type="ECO:0000313" key="6">
    <source>
        <dbReference type="Proteomes" id="UP000193560"/>
    </source>
</evidence>
<dbReference type="PANTHER" id="PTHR14430:SF0">
    <property type="entry name" value="SEC2P DOMAIN-CONTAINING PROTEIN"/>
    <property type="match status" value="1"/>
</dbReference>
<gene>
    <name evidence="5" type="ORF">BCR42DRAFT_80180</name>
</gene>
<feature type="region of interest" description="Disordered" evidence="3">
    <location>
        <begin position="514"/>
        <end position="544"/>
    </location>
</feature>
<dbReference type="InterPro" id="IPR009449">
    <property type="entry name" value="Sec2_N"/>
</dbReference>
<keyword evidence="1 2" id="KW-0175">Coiled coil</keyword>
<evidence type="ECO:0000256" key="1">
    <source>
        <dbReference type="ARBA" id="ARBA00023054"/>
    </source>
</evidence>
<proteinExistence type="predicted"/>
<name>A0A1X2I9G1_9FUNG</name>
<dbReference type="Pfam" id="PF06428">
    <property type="entry name" value="Sec2p"/>
    <property type="match status" value="1"/>
</dbReference>
<dbReference type="OrthoDB" id="5560525at2759"/>
<evidence type="ECO:0000259" key="4">
    <source>
        <dbReference type="Pfam" id="PF06428"/>
    </source>
</evidence>
<evidence type="ECO:0000256" key="3">
    <source>
        <dbReference type="SAM" id="MobiDB-lite"/>
    </source>
</evidence>
<dbReference type="CDD" id="cd21044">
    <property type="entry name" value="Rab11BD_RAB3IP_like"/>
    <property type="match status" value="1"/>
</dbReference>
<keyword evidence="6" id="KW-1185">Reference proteome</keyword>